<evidence type="ECO:0000313" key="2">
    <source>
        <dbReference type="EMBL" id="KAK3275104.1"/>
    </source>
</evidence>
<feature type="region of interest" description="Disordered" evidence="1">
    <location>
        <begin position="618"/>
        <end position="659"/>
    </location>
</feature>
<reference evidence="2 3" key="1">
    <citation type="journal article" date="2015" name="Genome Biol. Evol.">
        <title>Comparative Genomics of a Bacterivorous Green Alga Reveals Evolutionary Causalities and Consequences of Phago-Mixotrophic Mode of Nutrition.</title>
        <authorList>
            <person name="Burns J.A."/>
            <person name="Paasch A."/>
            <person name="Narechania A."/>
            <person name="Kim E."/>
        </authorList>
    </citation>
    <scope>NUCLEOTIDE SEQUENCE [LARGE SCALE GENOMIC DNA]</scope>
    <source>
        <strain evidence="2 3">PLY_AMNH</strain>
    </source>
</reference>
<proteinExistence type="predicted"/>
<protein>
    <recommendedName>
        <fullName evidence="4">DUF4216 domain-containing protein</fullName>
    </recommendedName>
</protein>
<evidence type="ECO:0000313" key="3">
    <source>
        <dbReference type="Proteomes" id="UP001190700"/>
    </source>
</evidence>
<feature type="compositionally biased region" description="Low complexity" evidence="1">
    <location>
        <begin position="648"/>
        <end position="659"/>
    </location>
</feature>
<dbReference type="EMBL" id="LGRX02007394">
    <property type="protein sequence ID" value="KAK3275104.1"/>
    <property type="molecule type" value="Genomic_DNA"/>
</dbReference>
<organism evidence="2 3">
    <name type="scientific">Cymbomonas tetramitiformis</name>
    <dbReference type="NCBI Taxonomy" id="36881"/>
    <lineage>
        <taxon>Eukaryota</taxon>
        <taxon>Viridiplantae</taxon>
        <taxon>Chlorophyta</taxon>
        <taxon>Pyramimonadophyceae</taxon>
        <taxon>Pyramimonadales</taxon>
        <taxon>Pyramimonadaceae</taxon>
        <taxon>Cymbomonas</taxon>
    </lineage>
</organism>
<feature type="region of interest" description="Disordered" evidence="1">
    <location>
        <begin position="452"/>
        <end position="473"/>
    </location>
</feature>
<accession>A0AAE0L7Y8</accession>
<feature type="compositionally biased region" description="Polar residues" evidence="1">
    <location>
        <begin position="714"/>
        <end position="728"/>
    </location>
</feature>
<evidence type="ECO:0000256" key="1">
    <source>
        <dbReference type="SAM" id="MobiDB-lite"/>
    </source>
</evidence>
<feature type="region of interest" description="Disordered" evidence="1">
    <location>
        <begin position="789"/>
        <end position="817"/>
    </location>
</feature>
<dbReference type="PANTHER" id="PTHR48258">
    <property type="entry name" value="DUF4218 DOMAIN-CONTAINING PROTEIN-RELATED"/>
    <property type="match status" value="1"/>
</dbReference>
<feature type="region of interest" description="Disordered" evidence="1">
    <location>
        <begin position="676"/>
        <end position="695"/>
    </location>
</feature>
<dbReference type="AlphaFoldDB" id="A0AAE0L7Y8"/>
<comment type="caution">
    <text evidence="2">The sequence shown here is derived from an EMBL/GenBank/DDBJ whole genome shotgun (WGS) entry which is preliminary data.</text>
</comment>
<name>A0AAE0L7Y8_9CHLO</name>
<evidence type="ECO:0008006" key="4">
    <source>
        <dbReference type="Google" id="ProtNLM"/>
    </source>
</evidence>
<keyword evidence="3" id="KW-1185">Reference proteome</keyword>
<dbReference type="Proteomes" id="UP001190700">
    <property type="component" value="Unassembled WGS sequence"/>
</dbReference>
<sequence>MLEDLIGQLTVITRELTSELVDCKDVPKLQNLVDEFFKSLERDGSPDWLVINTHLLSHFPDQLLMYGPIRGTWMYVFEPFNGKIRRWVKNNAYPVQSVMQGFGRYRMVHVVRGLILVLRRRREATTNPTRPPVLPFLATAPLRAPNTVGLGTQGKRHVLSRAETKALELWMHGNVPQYRKLKAKFDDHVTYCKRETHMVRRRIGARAGASRLMDVPLHMHGSDPKVWLGRPFTENEAALVKGPPHVCQSFGSVVVRGVCYRTVAQDKTKKTCQRYFRAFFSGENIKGEEIETDRYVMVDSIYKVDLAAKEYILVKGKWFPEFNKATTKRFAKLNSKYGPDNTAKVVYTYDPDDPETPWDTTDPFILAAQIEHQVVIKKHHVMKTAVVFDLKADFFECIDDDGSRPKAAGISAANAAAVRAPPAATGITAAIALATAATAPAPAAAEIAVANAGSTSPEEGGGEPTPVGPLLPGSQLSAGSCAVSPAVFFTNATQSGAPDPAILSALLASEPAPVTSCPKMGDWVPMATGAAGGPGQISATPSPGASVAVSCPTMGDRVPIATGAAGGPGQISATPAAGASIAVSCPKMGDRVPIATGAAGGPGHFPATSAVGASVEAPCPKVGDRVPTPTGAAGGPGQSPLDTGAVRSPGSSSSSANSTTTLGELVAVATPGVTSAPAVASKGRAERTRRLSERTELLIQRSRAIVSSAAAGQAPSNTTATVFPSSTPERPADVASAGHAGAAPAAQAGAVPAAHASAAPAAHAGAVPAAHAGAAPAAHASVAPAAHAGAAPAAHAATQALPEPRTQALSQQPTQALPQRLTQAPLQQPTQAPPQPLTQALTQQPMQALPQRLWQALSWQPTQALFQRTTQAPPQRSMQALPQRLRHAPLQQLWQALPRQSMWASFQRFTRALPNSATLTYFPSCQRPVTLQHRCQRQVT</sequence>
<feature type="compositionally biased region" description="Basic and acidic residues" evidence="1">
    <location>
        <begin position="683"/>
        <end position="695"/>
    </location>
</feature>
<feature type="region of interest" description="Disordered" evidence="1">
    <location>
        <begin position="707"/>
        <end position="740"/>
    </location>
</feature>
<gene>
    <name evidence="2" type="ORF">CYMTET_16736</name>
</gene>